<name>A0A392RZJ1_9FABA</name>
<comment type="caution">
    <text evidence="1">The sequence shown here is derived from an EMBL/GenBank/DDBJ whole genome shotgun (WGS) entry which is preliminary data.</text>
</comment>
<dbReference type="Proteomes" id="UP000265520">
    <property type="component" value="Unassembled WGS sequence"/>
</dbReference>
<accession>A0A392RZJ1</accession>
<dbReference type="AlphaFoldDB" id="A0A392RZJ1"/>
<sequence>KLKMVNDPPVELSTCLLADKMRIGFARA</sequence>
<dbReference type="EMBL" id="LXQA010293749">
    <property type="protein sequence ID" value="MCI41567.1"/>
    <property type="molecule type" value="Genomic_DNA"/>
</dbReference>
<organism evidence="1 2">
    <name type="scientific">Trifolium medium</name>
    <dbReference type="NCBI Taxonomy" id="97028"/>
    <lineage>
        <taxon>Eukaryota</taxon>
        <taxon>Viridiplantae</taxon>
        <taxon>Streptophyta</taxon>
        <taxon>Embryophyta</taxon>
        <taxon>Tracheophyta</taxon>
        <taxon>Spermatophyta</taxon>
        <taxon>Magnoliopsida</taxon>
        <taxon>eudicotyledons</taxon>
        <taxon>Gunneridae</taxon>
        <taxon>Pentapetalae</taxon>
        <taxon>rosids</taxon>
        <taxon>fabids</taxon>
        <taxon>Fabales</taxon>
        <taxon>Fabaceae</taxon>
        <taxon>Papilionoideae</taxon>
        <taxon>50 kb inversion clade</taxon>
        <taxon>NPAAA clade</taxon>
        <taxon>Hologalegina</taxon>
        <taxon>IRL clade</taxon>
        <taxon>Trifolieae</taxon>
        <taxon>Trifolium</taxon>
    </lineage>
</organism>
<evidence type="ECO:0000313" key="1">
    <source>
        <dbReference type="EMBL" id="MCI41567.1"/>
    </source>
</evidence>
<protein>
    <submittedName>
        <fullName evidence="1">Uncharacterized protein</fullName>
    </submittedName>
</protein>
<reference evidence="1 2" key="1">
    <citation type="journal article" date="2018" name="Front. Plant Sci.">
        <title>Red Clover (Trifolium pratense) and Zigzag Clover (T. medium) - A Picture of Genomic Similarities and Differences.</title>
        <authorList>
            <person name="Dluhosova J."/>
            <person name="Istvanek J."/>
            <person name="Nedelnik J."/>
            <person name="Repkova J."/>
        </authorList>
    </citation>
    <scope>NUCLEOTIDE SEQUENCE [LARGE SCALE GENOMIC DNA]</scope>
    <source>
        <strain evidence="2">cv. 10/8</strain>
        <tissue evidence="1">Leaf</tissue>
    </source>
</reference>
<proteinExistence type="predicted"/>
<keyword evidence="2" id="KW-1185">Reference proteome</keyword>
<feature type="non-terminal residue" evidence="1">
    <location>
        <position position="1"/>
    </location>
</feature>
<evidence type="ECO:0000313" key="2">
    <source>
        <dbReference type="Proteomes" id="UP000265520"/>
    </source>
</evidence>